<dbReference type="EMBL" id="JABFBC010000001">
    <property type="protein sequence ID" value="NNU79001.1"/>
    <property type="molecule type" value="Genomic_DNA"/>
</dbReference>
<comment type="caution">
    <text evidence="1">The sequence shown here is derived from an EMBL/GenBank/DDBJ whole genome shotgun (WGS) entry which is preliminary data.</text>
</comment>
<protein>
    <submittedName>
        <fullName evidence="1">Uncharacterized protein</fullName>
    </submittedName>
</protein>
<accession>A0A849KTX4</accession>
<proteinExistence type="predicted"/>
<organism evidence="1 2">
    <name type="scientific">Halovulum dunhuangense</name>
    <dbReference type="NCBI Taxonomy" id="1505036"/>
    <lineage>
        <taxon>Bacteria</taxon>
        <taxon>Pseudomonadati</taxon>
        <taxon>Pseudomonadota</taxon>
        <taxon>Alphaproteobacteria</taxon>
        <taxon>Rhodobacterales</taxon>
        <taxon>Paracoccaceae</taxon>
        <taxon>Halovulum</taxon>
    </lineage>
</organism>
<dbReference type="AlphaFoldDB" id="A0A849KTX4"/>
<dbReference type="RefSeq" id="WP_171321613.1">
    <property type="nucleotide sequence ID" value="NZ_JABFBC010000001.1"/>
</dbReference>
<evidence type="ECO:0000313" key="2">
    <source>
        <dbReference type="Proteomes" id="UP000572377"/>
    </source>
</evidence>
<gene>
    <name evidence="1" type="ORF">HMH01_00995</name>
</gene>
<dbReference type="Proteomes" id="UP000572377">
    <property type="component" value="Unassembled WGS sequence"/>
</dbReference>
<reference evidence="1 2" key="1">
    <citation type="submission" date="2020-05" db="EMBL/GenBank/DDBJ databases">
        <title>Gimesia benthica sp. nov., a novel planctomycete isolated from a deep-sea water sample of the Northwest Indian Ocean.</title>
        <authorList>
            <person name="Wang J."/>
            <person name="Ruan C."/>
            <person name="Song L."/>
            <person name="Zhu Y."/>
            <person name="Li A."/>
            <person name="Zheng X."/>
            <person name="Wang L."/>
            <person name="Lu Z."/>
            <person name="Huang Y."/>
            <person name="Du W."/>
            <person name="Zhou Y."/>
            <person name="Huang L."/>
            <person name="Dai X."/>
        </authorList>
    </citation>
    <scope>NUCLEOTIDE SEQUENCE [LARGE SCALE GENOMIC DNA]</scope>
    <source>
        <strain evidence="1 2">YYQ-30</strain>
    </source>
</reference>
<keyword evidence="2" id="KW-1185">Reference proteome</keyword>
<name>A0A849KTX4_9RHOB</name>
<sequence length="79" mass="8373">MNRHFDPTKAAAVETVAEYLKSARAAIDAELGEGYAAANPELVAAFLQASAIEAAVNAGRIASRETNETLLKLKPRLFG</sequence>
<evidence type="ECO:0000313" key="1">
    <source>
        <dbReference type="EMBL" id="NNU79001.1"/>
    </source>
</evidence>